<dbReference type="PANTHER" id="PTHR40112:SF1">
    <property type="entry name" value="H2HPP ISOMERASE"/>
    <property type="match status" value="1"/>
</dbReference>
<dbReference type="InterPro" id="IPR011051">
    <property type="entry name" value="RmlC_Cupin_sf"/>
</dbReference>
<gene>
    <name evidence="2" type="ORF">D8Y22_04710</name>
</gene>
<dbReference type="EMBL" id="RBZW01000013">
    <property type="protein sequence ID" value="THE65980.1"/>
    <property type="molecule type" value="Genomic_DNA"/>
</dbReference>
<dbReference type="Proteomes" id="UP000318864">
    <property type="component" value="Unassembled WGS sequence"/>
</dbReference>
<keyword evidence="3" id="KW-1185">Reference proteome</keyword>
<dbReference type="InterPro" id="IPR052535">
    <property type="entry name" value="Bacilysin_H2HPP_isomerase"/>
</dbReference>
<evidence type="ECO:0000313" key="3">
    <source>
        <dbReference type="Proteomes" id="UP000318864"/>
    </source>
</evidence>
<dbReference type="Gene3D" id="2.60.120.10">
    <property type="entry name" value="Jelly Rolls"/>
    <property type="match status" value="1"/>
</dbReference>
<dbReference type="InterPro" id="IPR014710">
    <property type="entry name" value="RmlC-like_jellyroll"/>
</dbReference>
<dbReference type="AlphaFoldDB" id="A0A4S3TQR9"/>
<evidence type="ECO:0000259" key="1">
    <source>
        <dbReference type="Pfam" id="PF07883"/>
    </source>
</evidence>
<evidence type="ECO:0000313" key="2">
    <source>
        <dbReference type="EMBL" id="THE65980.1"/>
    </source>
</evidence>
<dbReference type="OrthoDB" id="114121at2157"/>
<feature type="domain" description="Cupin type-2" evidence="1">
    <location>
        <begin position="43"/>
        <end position="109"/>
    </location>
</feature>
<sequence length="129" mass="14612">MVRSYDESAVPAVYNFRDAPTYRDEPGITQTIFRGLDQMVGFTVIEPDKPDATPHTHPYEQVNMLIDGELDFLVGDERLSLEPDDVLAIPPEVEHTSRAVADDPATLLAFWPLREDRLDGTQYQSEFDT</sequence>
<dbReference type="PANTHER" id="PTHR40112">
    <property type="entry name" value="H2HPP ISOMERASE"/>
    <property type="match status" value="1"/>
</dbReference>
<dbReference type="SUPFAM" id="SSF51182">
    <property type="entry name" value="RmlC-like cupins"/>
    <property type="match status" value="1"/>
</dbReference>
<reference evidence="2 3" key="1">
    <citation type="submission" date="2018-10" db="EMBL/GenBank/DDBJ databases">
        <title>Natronolimnobius sp. XQ-INN 246 isolated from Inner Mongolia Autonomous Region of China.</title>
        <authorList>
            <person name="Xue Q."/>
        </authorList>
    </citation>
    <scope>NUCLEOTIDE SEQUENCE [LARGE SCALE GENOMIC DNA]</scope>
    <source>
        <strain evidence="2 3">XQ-INN 246</strain>
    </source>
</reference>
<proteinExistence type="predicted"/>
<organism evidence="2 3">
    <name type="scientific">Salinadaptatus halalkaliphilus</name>
    <dbReference type="NCBI Taxonomy" id="2419781"/>
    <lineage>
        <taxon>Archaea</taxon>
        <taxon>Methanobacteriati</taxon>
        <taxon>Methanobacteriota</taxon>
        <taxon>Stenosarchaea group</taxon>
        <taxon>Halobacteria</taxon>
        <taxon>Halobacteriales</taxon>
        <taxon>Natrialbaceae</taxon>
        <taxon>Salinadaptatus</taxon>
    </lineage>
</organism>
<comment type="caution">
    <text evidence="2">The sequence shown here is derived from an EMBL/GenBank/DDBJ whole genome shotgun (WGS) entry which is preliminary data.</text>
</comment>
<protein>
    <submittedName>
        <fullName evidence="2">Cupin domain-containing protein</fullName>
    </submittedName>
</protein>
<dbReference type="RefSeq" id="WP_141463565.1">
    <property type="nucleotide sequence ID" value="NZ_RBZW01000013.1"/>
</dbReference>
<accession>A0A4S3TQR9</accession>
<dbReference type="Pfam" id="PF07883">
    <property type="entry name" value="Cupin_2"/>
    <property type="match status" value="1"/>
</dbReference>
<name>A0A4S3TQR9_9EURY</name>
<dbReference type="InterPro" id="IPR013096">
    <property type="entry name" value="Cupin_2"/>
</dbReference>